<evidence type="ECO:0000313" key="3">
    <source>
        <dbReference type="Proteomes" id="UP000189545"/>
    </source>
</evidence>
<dbReference type="AlphaFoldDB" id="A0A1S6HU40"/>
<feature type="signal peptide" evidence="1">
    <location>
        <begin position="1"/>
        <end position="22"/>
    </location>
</feature>
<keyword evidence="1" id="KW-0732">Signal</keyword>
<keyword evidence="3" id="KW-1185">Reference proteome</keyword>
<name>A0A1S6HU40_9GAMM</name>
<proteinExistence type="predicted"/>
<organism evidence="2 3">
    <name type="scientific">Shewanella psychrophila</name>
    <dbReference type="NCBI Taxonomy" id="225848"/>
    <lineage>
        <taxon>Bacteria</taxon>
        <taxon>Pseudomonadati</taxon>
        <taxon>Pseudomonadota</taxon>
        <taxon>Gammaproteobacteria</taxon>
        <taxon>Alteromonadales</taxon>
        <taxon>Shewanellaceae</taxon>
        <taxon>Shewanella</taxon>
    </lineage>
</organism>
<dbReference type="STRING" id="225848.Sps_03961"/>
<dbReference type="KEGG" id="spsw:Sps_03961"/>
<accession>A0A1S6HU40</accession>
<protein>
    <recommendedName>
        <fullName evidence="4">MatB fimbrillin</fullName>
    </recommendedName>
</protein>
<evidence type="ECO:0008006" key="4">
    <source>
        <dbReference type="Google" id="ProtNLM"/>
    </source>
</evidence>
<gene>
    <name evidence="2" type="ORF">Sps_03961</name>
</gene>
<evidence type="ECO:0000256" key="1">
    <source>
        <dbReference type="SAM" id="SignalP"/>
    </source>
</evidence>
<sequence>MKNIFKIATISALVMLSANTMAEDANQDFTWTGTVPAAGAGTGIKIISAGSGAAFDAGEFTLTKVSDDTGSAGMFAITSANTLSFDVVRDDASEEHVDYYYTLTNFLAVSSHNPSNFFNANNRSSLTANGIPLQKDIKTTTAATTLTNLTLTQKGVSSQYAYGTEFTFRATLLITDQAI</sequence>
<dbReference type="OrthoDB" id="6275496at2"/>
<dbReference type="RefSeq" id="WP_077754037.1">
    <property type="nucleotide sequence ID" value="NZ_CP014782.1"/>
</dbReference>
<feature type="chain" id="PRO_5013000945" description="MatB fimbrillin" evidence="1">
    <location>
        <begin position="23"/>
        <end position="179"/>
    </location>
</feature>
<dbReference type="Proteomes" id="UP000189545">
    <property type="component" value="Chromosome"/>
</dbReference>
<reference evidence="2 3" key="1">
    <citation type="submission" date="2016-03" db="EMBL/GenBank/DDBJ databases">
        <title>Complete genome sequence of Shewanella psychrophila WP2, a deep sea bacterium isolated from west Pacific sediment.</title>
        <authorList>
            <person name="Xu G."/>
            <person name="Jian H."/>
        </authorList>
    </citation>
    <scope>NUCLEOTIDE SEQUENCE [LARGE SCALE GENOMIC DNA]</scope>
    <source>
        <strain evidence="2 3">WP2</strain>
    </source>
</reference>
<dbReference type="EMBL" id="CP014782">
    <property type="protein sequence ID" value="AQS39076.1"/>
    <property type="molecule type" value="Genomic_DNA"/>
</dbReference>
<evidence type="ECO:0000313" key="2">
    <source>
        <dbReference type="EMBL" id="AQS39076.1"/>
    </source>
</evidence>